<gene>
    <name evidence="1" type="ORF">CVT25_008555</name>
</gene>
<evidence type="ECO:0000313" key="2">
    <source>
        <dbReference type="Proteomes" id="UP000283269"/>
    </source>
</evidence>
<dbReference type="EMBL" id="NHYD01003614">
    <property type="protein sequence ID" value="PPQ75461.1"/>
    <property type="molecule type" value="Genomic_DNA"/>
</dbReference>
<name>A0A409WAD7_PSICY</name>
<sequence length="149" mass="16615">MATTNNSSSNGVIGVLSSLRRQHFWRASVPPAYIESACVGEDAYRSVILGVGMGCRIDDQRRQGTHRPLELPHTLNTHIIPIPIPLAFAANFYDERGPIVPRHHSVPQRAEPDIYYILQARACTFQFSFERAGHGFEGVSGGREQEIEE</sequence>
<protein>
    <submittedName>
        <fullName evidence="1">Uncharacterized protein</fullName>
    </submittedName>
</protein>
<proteinExistence type="predicted"/>
<dbReference type="Proteomes" id="UP000283269">
    <property type="component" value="Unassembled WGS sequence"/>
</dbReference>
<keyword evidence="2" id="KW-1185">Reference proteome</keyword>
<comment type="caution">
    <text evidence="1">The sequence shown here is derived from an EMBL/GenBank/DDBJ whole genome shotgun (WGS) entry which is preliminary data.</text>
</comment>
<evidence type="ECO:0000313" key="1">
    <source>
        <dbReference type="EMBL" id="PPQ75461.1"/>
    </source>
</evidence>
<organism evidence="1 2">
    <name type="scientific">Psilocybe cyanescens</name>
    <dbReference type="NCBI Taxonomy" id="93625"/>
    <lineage>
        <taxon>Eukaryota</taxon>
        <taxon>Fungi</taxon>
        <taxon>Dikarya</taxon>
        <taxon>Basidiomycota</taxon>
        <taxon>Agaricomycotina</taxon>
        <taxon>Agaricomycetes</taxon>
        <taxon>Agaricomycetidae</taxon>
        <taxon>Agaricales</taxon>
        <taxon>Agaricineae</taxon>
        <taxon>Strophariaceae</taxon>
        <taxon>Psilocybe</taxon>
    </lineage>
</organism>
<reference evidence="1 2" key="1">
    <citation type="journal article" date="2018" name="Evol. Lett.">
        <title>Horizontal gene cluster transfer increased hallucinogenic mushroom diversity.</title>
        <authorList>
            <person name="Reynolds H.T."/>
            <person name="Vijayakumar V."/>
            <person name="Gluck-Thaler E."/>
            <person name="Korotkin H.B."/>
            <person name="Matheny P.B."/>
            <person name="Slot J.C."/>
        </authorList>
    </citation>
    <scope>NUCLEOTIDE SEQUENCE [LARGE SCALE GENOMIC DNA]</scope>
    <source>
        <strain evidence="1 2">2631</strain>
    </source>
</reference>
<accession>A0A409WAD7</accession>
<dbReference type="InParanoid" id="A0A409WAD7"/>
<dbReference type="AlphaFoldDB" id="A0A409WAD7"/>